<keyword evidence="2" id="KW-0645">Protease</keyword>
<dbReference type="EMBL" id="LQYT01000017">
    <property type="protein sequence ID" value="KYD21615.1"/>
    <property type="molecule type" value="Genomic_DNA"/>
</dbReference>
<dbReference type="InterPro" id="IPR038765">
    <property type="entry name" value="Papain-like_cys_pep_sf"/>
</dbReference>
<evidence type="ECO:0000256" key="5">
    <source>
        <dbReference type="ARBA" id="ARBA00022801"/>
    </source>
</evidence>
<evidence type="ECO:0000256" key="2">
    <source>
        <dbReference type="ARBA" id="ARBA00022670"/>
    </source>
</evidence>
<dbReference type="AlphaFoldDB" id="A0A150MBC6"/>
<gene>
    <name evidence="11" type="ORF">B4135_1623</name>
</gene>
<dbReference type="PROSITE" id="PS51782">
    <property type="entry name" value="LYSM"/>
    <property type="match status" value="3"/>
</dbReference>
<evidence type="ECO:0000313" key="12">
    <source>
        <dbReference type="Proteomes" id="UP000075683"/>
    </source>
</evidence>
<dbReference type="Gene3D" id="3.90.1720.10">
    <property type="entry name" value="endopeptidase domain like (from Nostoc punctiforme)"/>
    <property type="match status" value="1"/>
</dbReference>
<dbReference type="GO" id="GO:0006508">
    <property type="term" value="P:proteolysis"/>
    <property type="evidence" value="ECO:0007669"/>
    <property type="project" value="UniProtKB-KW"/>
</dbReference>
<feature type="chain" id="PRO_5007564647" description="Peptidoglycan endopeptidase" evidence="8">
    <location>
        <begin position="26"/>
        <end position="348"/>
    </location>
</feature>
<protein>
    <recommendedName>
        <fullName evidence="13">Peptidoglycan endopeptidase</fullName>
    </recommendedName>
</protein>
<dbReference type="InterPro" id="IPR018392">
    <property type="entry name" value="LysM"/>
</dbReference>
<evidence type="ECO:0000256" key="3">
    <source>
        <dbReference type="ARBA" id="ARBA00022729"/>
    </source>
</evidence>
<dbReference type="SUPFAM" id="SSF54106">
    <property type="entry name" value="LysM domain"/>
    <property type="match status" value="3"/>
</dbReference>
<evidence type="ECO:0000313" key="11">
    <source>
        <dbReference type="EMBL" id="KYD21615.1"/>
    </source>
</evidence>
<evidence type="ECO:0000256" key="8">
    <source>
        <dbReference type="SAM" id="SignalP"/>
    </source>
</evidence>
<feature type="domain" description="LysM" evidence="9">
    <location>
        <begin position="26"/>
        <end position="69"/>
    </location>
</feature>
<reference evidence="11 12" key="1">
    <citation type="submission" date="2016-01" db="EMBL/GenBank/DDBJ databases">
        <title>Draft Genome Sequences of Seven Thermophilic Sporeformers Isolated from Foods.</title>
        <authorList>
            <person name="Berendsen E.M."/>
            <person name="Wells-Bennik M.H."/>
            <person name="Krawcyk A.O."/>
            <person name="De Jong A."/>
            <person name="Holsappel S."/>
            <person name="Eijlander R.T."/>
            <person name="Kuipers O.P."/>
        </authorList>
    </citation>
    <scope>NUCLEOTIDE SEQUENCE [LARGE SCALE GENOMIC DNA]</scope>
    <source>
        <strain evidence="11 12">B4135</strain>
    </source>
</reference>
<evidence type="ECO:0008006" key="13">
    <source>
        <dbReference type="Google" id="ProtNLM"/>
    </source>
</evidence>
<keyword evidence="3 8" id="KW-0732">Signal</keyword>
<feature type="region of interest" description="Disordered" evidence="7">
    <location>
        <begin position="136"/>
        <end position="161"/>
    </location>
</feature>
<dbReference type="InterPro" id="IPR051202">
    <property type="entry name" value="Peptidase_C40"/>
</dbReference>
<evidence type="ECO:0000256" key="7">
    <source>
        <dbReference type="SAM" id="MobiDB-lite"/>
    </source>
</evidence>
<dbReference type="PANTHER" id="PTHR47053:SF1">
    <property type="entry name" value="MUREIN DD-ENDOPEPTIDASE MEPH-RELATED"/>
    <property type="match status" value="1"/>
</dbReference>
<evidence type="ECO:0000256" key="1">
    <source>
        <dbReference type="ARBA" id="ARBA00007074"/>
    </source>
</evidence>
<dbReference type="Gene3D" id="3.10.350.10">
    <property type="entry name" value="LysM domain"/>
    <property type="match status" value="3"/>
</dbReference>
<dbReference type="PROSITE" id="PS51935">
    <property type="entry name" value="NLPC_P60"/>
    <property type="match status" value="1"/>
</dbReference>
<feature type="domain" description="NlpC/P60" evidence="10">
    <location>
        <begin position="227"/>
        <end position="347"/>
    </location>
</feature>
<organism evidence="11 12">
    <name type="scientific">Caldibacillus debilis</name>
    <dbReference type="NCBI Taxonomy" id="301148"/>
    <lineage>
        <taxon>Bacteria</taxon>
        <taxon>Bacillati</taxon>
        <taxon>Bacillota</taxon>
        <taxon>Bacilli</taxon>
        <taxon>Bacillales</taxon>
        <taxon>Bacillaceae</taxon>
        <taxon>Caldibacillus</taxon>
    </lineage>
</organism>
<dbReference type="Proteomes" id="UP000075683">
    <property type="component" value="Unassembled WGS sequence"/>
</dbReference>
<feature type="compositionally biased region" description="Basic and acidic residues" evidence="7">
    <location>
        <begin position="206"/>
        <end position="225"/>
    </location>
</feature>
<feature type="domain" description="LysM" evidence="9">
    <location>
        <begin position="161"/>
        <end position="204"/>
    </location>
</feature>
<proteinExistence type="inferred from homology"/>
<keyword evidence="6" id="KW-0788">Thiol protease</keyword>
<feature type="domain" description="LysM" evidence="9">
    <location>
        <begin position="89"/>
        <end position="132"/>
    </location>
</feature>
<evidence type="ECO:0000259" key="9">
    <source>
        <dbReference type="PROSITE" id="PS51782"/>
    </source>
</evidence>
<dbReference type="PANTHER" id="PTHR47053">
    <property type="entry name" value="MUREIN DD-ENDOPEPTIDASE MEPH-RELATED"/>
    <property type="match status" value="1"/>
</dbReference>
<dbReference type="InterPro" id="IPR036779">
    <property type="entry name" value="LysM_dom_sf"/>
</dbReference>
<sequence length="348" mass="38559">MMKKPLYLLSSAALMTTLFSPHVSAEEYKVKKGDSLYKIAKKYQVTISDLKAWNHLKSDVIYVDQVLKINKPSKSSSAETKGQTPSQGKTYIVKKGDTLIQIANRHKITLAELMAWNHLNSHLIYPGQVLIVSEPRTDEASPSPANGQEKKNDGASSGGSGLYTVKKGDTLWEIASRFGMTVNDLKKLNGLSSDLIFPGQKLKVKGAADPDKGGKGSDAPEKENPVDQWAKTVVEEAKKLVGLPYAWGGSSPDGFDCSGFVYHVFNKAGKSLPRLSTVGYYNRSYYVKDPKPGDLVFFENTYKKGISHLGIYIGDNRFIHASSDGVMVSRLDQPYYKSRFDGFKRFYF</sequence>
<comment type="similarity">
    <text evidence="1">Belongs to the peptidase C40 family.</text>
</comment>
<keyword evidence="4" id="KW-0677">Repeat</keyword>
<dbReference type="RefSeq" id="WP_235597139.1">
    <property type="nucleotide sequence ID" value="NZ_LQYT01000017.1"/>
</dbReference>
<dbReference type="SMART" id="SM00257">
    <property type="entry name" value="LysM"/>
    <property type="match status" value="3"/>
</dbReference>
<feature type="region of interest" description="Disordered" evidence="7">
    <location>
        <begin position="204"/>
        <end position="225"/>
    </location>
</feature>
<dbReference type="STRING" id="301148.B4135_1623"/>
<feature type="signal peptide" evidence="8">
    <location>
        <begin position="1"/>
        <end position="25"/>
    </location>
</feature>
<dbReference type="GO" id="GO:0008234">
    <property type="term" value="F:cysteine-type peptidase activity"/>
    <property type="evidence" value="ECO:0007669"/>
    <property type="project" value="UniProtKB-KW"/>
</dbReference>
<dbReference type="InterPro" id="IPR000064">
    <property type="entry name" value="NLP_P60_dom"/>
</dbReference>
<name>A0A150MBC6_9BACI</name>
<accession>A0A150MBC6</accession>
<keyword evidence="5" id="KW-0378">Hydrolase</keyword>
<dbReference type="PATRIC" id="fig|301148.3.peg.1172"/>
<comment type="caution">
    <text evidence="11">The sequence shown here is derived from an EMBL/GenBank/DDBJ whole genome shotgun (WGS) entry which is preliminary data.</text>
</comment>
<evidence type="ECO:0000256" key="4">
    <source>
        <dbReference type="ARBA" id="ARBA00022737"/>
    </source>
</evidence>
<evidence type="ECO:0000259" key="10">
    <source>
        <dbReference type="PROSITE" id="PS51935"/>
    </source>
</evidence>
<evidence type="ECO:0000256" key="6">
    <source>
        <dbReference type="ARBA" id="ARBA00022807"/>
    </source>
</evidence>
<dbReference type="CDD" id="cd00118">
    <property type="entry name" value="LysM"/>
    <property type="match status" value="3"/>
</dbReference>
<dbReference type="SUPFAM" id="SSF54001">
    <property type="entry name" value="Cysteine proteinases"/>
    <property type="match status" value="1"/>
</dbReference>
<dbReference type="Pfam" id="PF01476">
    <property type="entry name" value="LysM"/>
    <property type="match status" value="3"/>
</dbReference>
<dbReference type="Pfam" id="PF00877">
    <property type="entry name" value="NLPC_P60"/>
    <property type="match status" value="1"/>
</dbReference>